<dbReference type="HOGENOM" id="CLU_1297499_0_0_2"/>
<dbReference type="Pfam" id="PF05869">
    <property type="entry name" value="Dam"/>
    <property type="match status" value="1"/>
</dbReference>
<feature type="compositionally biased region" description="Polar residues" evidence="1">
    <location>
        <begin position="13"/>
        <end position="23"/>
    </location>
</feature>
<feature type="region of interest" description="Disordered" evidence="1">
    <location>
        <begin position="1"/>
        <end position="23"/>
    </location>
</feature>
<accession>H1Z1N2</accession>
<name>H1Z1N2_9EURY</name>
<evidence type="ECO:0000313" key="3">
    <source>
        <dbReference type="Proteomes" id="UP000005741"/>
    </source>
</evidence>
<evidence type="ECO:0000256" key="1">
    <source>
        <dbReference type="SAM" id="MobiDB-lite"/>
    </source>
</evidence>
<sequence>MQRDRGNKRKTIDGSQENCQAPTTVYDYPAAREVLDSNDLLKRTLANEPPNEKGIRGVPKNEWTTPPEIVEASLEVLGVIDIDPCAESKDCPNIPARAHYTIWDNGMSVHWEGRVFLNPPYGNSLARWIAYLRDEYRLGYVREAIVLVPARTDSRWFHYMGSNFIWCGVKGRLRFSEIDGPAPFPSAIFYIGKNRKRFVEIFSRFGPVYDRI</sequence>
<dbReference type="RefSeq" id="WP_004076197.1">
    <property type="nucleotide sequence ID" value="NZ_CM001436.1"/>
</dbReference>
<gene>
    <name evidence="2" type="ORF">Metlim_0419</name>
</gene>
<dbReference type="STRING" id="937775.Metlim_0419"/>
<dbReference type="GO" id="GO:0009007">
    <property type="term" value="F:site-specific DNA-methyltransferase (adenine-specific) activity"/>
    <property type="evidence" value="ECO:0007669"/>
    <property type="project" value="InterPro"/>
</dbReference>
<organism evidence="2 3">
    <name type="scientific">Methanoplanus limicola DSM 2279</name>
    <dbReference type="NCBI Taxonomy" id="937775"/>
    <lineage>
        <taxon>Archaea</taxon>
        <taxon>Methanobacteriati</taxon>
        <taxon>Methanobacteriota</taxon>
        <taxon>Stenosarchaea group</taxon>
        <taxon>Methanomicrobia</taxon>
        <taxon>Methanomicrobiales</taxon>
        <taxon>Methanomicrobiaceae</taxon>
        <taxon>Methanoplanus</taxon>
    </lineage>
</organism>
<dbReference type="AlphaFoldDB" id="H1Z1N2"/>
<dbReference type="InterPro" id="IPR008593">
    <property type="entry name" value="Dam_MeTrfase"/>
</dbReference>
<dbReference type="Proteomes" id="UP000005741">
    <property type="component" value="Chromosome"/>
</dbReference>
<keyword evidence="3" id="KW-1185">Reference proteome</keyword>
<evidence type="ECO:0008006" key="4">
    <source>
        <dbReference type="Google" id="ProtNLM"/>
    </source>
</evidence>
<proteinExistence type="predicted"/>
<dbReference type="GO" id="GO:0009307">
    <property type="term" value="P:DNA restriction-modification system"/>
    <property type="evidence" value="ECO:0007669"/>
    <property type="project" value="InterPro"/>
</dbReference>
<dbReference type="InParanoid" id="H1Z1N2"/>
<reference evidence="2 3" key="1">
    <citation type="submission" date="2011-10" db="EMBL/GenBank/DDBJ databases">
        <title>The Improved High-Quality Draft genome of Methanoplanus limicola DSM 2279.</title>
        <authorList>
            <consortium name="US DOE Joint Genome Institute (JGI-PGF)"/>
            <person name="Lucas S."/>
            <person name="Copeland A."/>
            <person name="Lapidus A."/>
            <person name="Glavina del Rio T."/>
            <person name="Dalin E."/>
            <person name="Tice H."/>
            <person name="Bruce D."/>
            <person name="Goodwin L."/>
            <person name="Pitluck S."/>
            <person name="Peters L."/>
            <person name="Mikhailova N."/>
            <person name="Lu M."/>
            <person name="Kyrpides N."/>
            <person name="Mavromatis K."/>
            <person name="Ivanova N."/>
            <person name="Markowitz V."/>
            <person name="Cheng J.-F."/>
            <person name="Hugenholtz P."/>
            <person name="Woyke T."/>
            <person name="Wu D."/>
            <person name="Wirth R."/>
            <person name="Brambilla E.-M."/>
            <person name="Klenk H.-P."/>
            <person name="Eisen J.A."/>
        </authorList>
    </citation>
    <scope>NUCLEOTIDE SEQUENCE [LARGE SCALE GENOMIC DNA]</scope>
    <source>
        <strain evidence="2 3">DSM 2279</strain>
    </source>
</reference>
<dbReference type="GO" id="GO:0003677">
    <property type="term" value="F:DNA binding"/>
    <property type="evidence" value="ECO:0007669"/>
    <property type="project" value="InterPro"/>
</dbReference>
<evidence type="ECO:0000313" key="2">
    <source>
        <dbReference type="EMBL" id="EHQ34558.1"/>
    </source>
</evidence>
<protein>
    <recommendedName>
        <fullName evidence="4">DNA N-6-adenine-methyltransferase</fullName>
    </recommendedName>
</protein>
<dbReference type="EMBL" id="CM001436">
    <property type="protein sequence ID" value="EHQ34558.1"/>
    <property type="molecule type" value="Genomic_DNA"/>
</dbReference>
<dbReference type="OrthoDB" id="206305at2157"/>